<evidence type="ECO:0000256" key="6">
    <source>
        <dbReference type="ARBA" id="ARBA00023136"/>
    </source>
</evidence>
<dbReference type="GO" id="GO:0015031">
    <property type="term" value="P:protein transport"/>
    <property type="evidence" value="ECO:0007669"/>
    <property type="project" value="UniProtKB-KW"/>
</dbReference>
<dbReference type="OrthoDB" id="5835136at2759"/>
<gene>
    <name evidence="11" type="ORF">WOLCODRAFT_161353</name>
</gene>
<keyword evidence="4" id="KW-0653">Protein transport</keyword>
<dbReference type="OMA" id="GYMVHVG"/>
<evidence type="ECO:0000256" key="2">
    <source>
        <dbReference type="ARBA" id="ARBA00022448"/>
    </source>
</evidence>
<keyword evidence="6" id="KW-0472">Membrane</keyword>
<accession>A0A2H3J7D4</accession>
<comment type="subcellular location">
    <subcellularLocation>
        <location evidence="1">Mitochondrion outer membrane</location>
    </subcellularLocation>
</comment>
<dbReference type="GO" id="GO:0001401">
    <property type="term" value="C:SAM complex"/>
    <property type="evidence" value="ECO:0007669"/>
    <property type="project" value="InterPro"/>
</dbReference>
<dbReference type="PANTHER" id="PTHR12289:SF41">
    <property type="entry name" value="FAILED AXON CONNECTIONS-RELATED"/>
    <property type="match status" value="1"/>
</dbReference>
<keyword evidence="12" id="KW-1185">Reference proteome</keyword>
<dbReference type="InterPro" id="IPR019564">
    <property type="entry name" value="Sam37/metaxin_N"/>
</dbReference>
<dbReference type="InterPro" id="IPR050931">
    <property type="entry name" value="Mito_Protein_Transport_Metaxin"/>
</dbReference>
<feature type="domain" description="Mitochondrial outer membrane transport complex Sam37/metaxin N-terminal" evidence="9">
    <location>
        <begin position="27"/>
        <end position="147"/>
    </location>
</feature>
<dbReference type="EMBL" id="KB467942">
    <property type="protein sequence ID" value="PCH38172.1"/>
    <property type="molecule type" value="Genomic_DNA"/>
</dbReference>
<evidence type="ECO:0000256" key="7">
    <source>
        <dbReference type="SAM" id="MobiDB-lite"/>
    </source>
</evidence>
<dbReference type="GO" id="GO:0007005">
    <property type="term" value="P:mitochondrion organization"/>
    <property type="evidence" value="ECO:0007669"/>
    <property type="project" value="TreeGrafter"/>
</dbReference>
<feature type="domain" description="Metaxin glutathione S-transferase" evidence="10">
    <location>
        <begin position="209"/>
        <end position="269"/>
    </location>
</feature>
<dbReference type="CDD" id="cd03054">
    <property type="entry name" value="GST_N_Metaxin"/>
    <property type="match status" value="1"/>
</dbReference>
<evidence type="ECO:0000259" key="9">
    <source>
        <dbReference type="Pfam" id="PF10568"/>
    </source>
</evidence>
<dbReference type="Pfam" id="PF10568">
    <property type="entry name" value="Tom37"/>
    <property type="match status" value="1"/>
</dbReference>
<keyword evidence="8" id="KW-0732">Signal</keyword>
<evidence type="ECO:0008006" key="13">
    <source>
        <dbReference type="Google" id="ProtNLM"/>
    </source>
</evidence>
<protein>
    <recommendedName>
        <fullName evidence="13">Mitochondrial outer membrane transport complex Sam37/metaxin N-terminal domain-containing protein</fullName>
    </recommendedName>
</protein>
<evidence type="ECO:0000256" key="8">
    <source>
        <dbReference type="SAM" id="SignalP"/>
    </source>
</evidence>
<evidence type="ECO:0000256" key="4">
    <source>
        <dbReference type="ARBA" id="ARBA00022927"/>
    </source>
</evidence>
<keyword evidence="2" id="KW-0813">Transport</keyword>
<sequence>MSAGAAFPIVLHIWPSYASALSLDPQCTAALLYSQIAIPGRFSVEYSSNPDLSPSGQLPYLTHGYQTVSSLQAIVKHIENLAPSHPVEDSLGAAQTAARISHVQSEYGDLVSHMQYALNANWWKLTRPALVSMLPVPQRYYVPGRIRESYIPRLEAAELWGVPGLDDEEKEDRIPVFPRGRRKKKQTKQQKAKNIYEREKVVAKARAFFSIYSKLLGGDTFFSRTDRPTSLDVVFAAHTHVLTTLPFADPLLSDFLKDSFPTLIAHADAVRSFAFPDPQSFPPSYKPSASQLKSLIPWNALSLRSRQKSPADAQERAYALGRWLWGGLALAGLALYWRLYGLGPGVVIQFVKEPEEEYEEEGEGEEELAEDETIEEEVGEEVEEEVDEEVEEETVDEDGDAV</sequence>
<feature type="signal peptide" evidence="8">
    <location>
        <begin position="1"/>
        <end position="20"/>
    </location>
</feature>
<organism evidence="11 12">
    <name type="scientific">Wolfiporia cocos (strain MD-104)</name>
    <name type="common">Brown rot fungus</name>
    <dbReference type="NCBI Taxonomy" id="742152"/>
    <lineage>
        <taxon>Eukaryota</taxon>
        <taxon>Fungi</taxon>
        <taxon>Dikarya</taxon>
        <taxon>Basidiomycota</taxon>
        <taxon>Agaricomycotina</taxon>
        <taxon>Agaricomycetes</taxon>
        <taxon>Polyporales</taxon>
        <taxon>Phaeolaceae</taxon>
        <taxon>Wolfiporia</taxon>
    </lineage>
</organism>
<dbReference type="STRING" id="742152.A0A2H3J7D4"/>
<evidence type="ECO:0000259" key="10">
    <source>
        <dbReference type="Pfam" id="PF17171"/>
    </source>
</evidence>
<dbReference type="Proteomes" id="UP000218811">
    <property type="component" value="Unassembled WGS sequence"/>
</dbReference>
<dbReference type="Pfam" id="PF17171">
    <property type="entry name" value="GST_C_6"/>
    <property type="match status" value="1"/>
</dbReference>
<dbReference type="AlphaFoldDB" id="A0A2H3J7D4"/>
<evidence type="ECO:0000313" key="11">
    <source>
        <dbReference type="EMBL" id="PCH38172.1"/>
    </source>
</evidence>
<dbReference type="PANTHER" id="PTHR12289">
    <property type="entry name" value="METAXIN RELATED"/>
    <property type="match status" value="1"/>
</dbReference>
<evidence type="ECO:0000256" key="3">
    <source>
        <dbReference type="ARBA" id="ARBA00022787"/>
    </source>
</evidence>
<evidence type="ECO:0000256" key="1">
    <source>
        <dbReference type="ARBA" id="ARBA00004294"/>
    </source>
</evidence>
<evidence type="ECO:0000256" key="5">
    <source>
        <dbReference type="ARBA" id="ARBA00023128"/>
    </source>
</evidence>
<name>A0A2H3J7D4_WOLCO</name>
<proteinExistence type="predicted"/>
<reference evidence="11 12" key="1">
    <citation type="journal article" date="2012" name="Science">
        <title>The Paleozoic origin of enzymatic lignin decomposition reconstructed from 31 fungal genomes.</title>
        <authorList>
            <person name="Floudas D."/>
            <person name="Binder M."/>
            <person name="Riley R."/>
            <person name="Barry K."/>
            <person name="Blanchette R.A."/>
            <person name="Henrissat B."/>
            <person name="Martinez A.T."/>
            <person name="Otillar R."/>
            <person name="Spatafora J.W."/>
            <person name="Yadav J.S."/>
            <person name="Aerts A."/>
            <person name="Benoit I."/>
            <person name="Boyd A."/>
            <person name="Carlson A."/>
            <person name="Copeland A."/>
            <person name="Coutinho P.M."/>
            <person name="de Vries R.P."/>
            <person name="Ferreira P."/>
            <person name="Findley K."/>
            <person name="Foster B."/>
            <person name="Gaskell J."/>
            <person name="Glotzer D."/>
            <person name="Gorecki P."/>
            <person name="Heitman J."/>
            <person name="Hesse C."/>
            <person name="Hori C."/>
            <person name="Igarashi K."/>
            <person name="Jurgens J.A."/>
            <person name="Kallen N."/>
            <person name="Kersten P."/>
            <person name="Kohler A."/>
            <person name="Kuees U."/>
            <person name="Kumar T.K.A."/>
            <person name="Kuo A."/>
            <person name="LaButti K."/>
            <person name="Larrondo L.F."/>
            <person name="Lindquist E."/>
            <person name="Ling A."/>
            <person name="Lombard V."/>
            <person name="Lucas S."/>
            <person name="Lundell T."/>
            <person name="Martin R."/>
            <person name="McLaughlin D.J."/>
            <person name="Morgenstern I."/>
            <person name="Morin E."/>
            <person name="Murat C."/>
            <person name="Nagy L.G."/>
            <person name="Nolan M."/>
            <person name="Ohm R.A."/>
            <person name="Patyshakuliyeva A."/>
            <person name="Rokas A."/>
            <person name="Ruiz-Duenas F.J."/>
            <person name="Sabat G."/>
            <person name="Salamov A."/>
            <person name="Samejima M."/>
            <person name="Schmutz J."/>
            <person name="Slot J.C."/>
            <person name="St John F."/>
            <person name="Stenlid J."/>
            <person name="Sun H."/>
            <person name="Sun S."/>
            <person name="Syed K."/>
            <person name="Tsang A."/>
            <person name="Wiebenga A."/>
            <person name="Young D."/>
            <person name="Pisabarro A."/>
            <person name="Eastwood D.C."/>
            <person name="Martin F."/>
            <person name="Cullen D."/>
            <person name="Grigoriev I.V."/>
            <person name="Hibbett D.S."/>
        </authorList>
    </citation>
    <scope>NUCLEOTIDE SEQUENCE [LARGE SCALE GENOMIC DNA]</scope>
    <source>
        <strain evidence="11 12">MD-104</strain>
    </source>
</reference>
<evidence type="ECO:0000313" key="12">
    <source>
        <dbReference type="Proteomes" id="UP000218811"/>
    </source>
</evidence>
<keyword evidence="3" id="KW-1000">Mitochondrion outer membrane</keyword>
<feature type="region of interest" description="Disordered" evidence="7">
    <location>
        <begin position="354"/>
        <end position="402"/>
    </location>
</feature>
<keyword evidence="5" id="KW-0496">Mitochondrion</keyword>
<feature type="chain" id="PRO_5013722854" description="Mitochondrial outer membrane transport complex Sam37/metaxin N-terminal domain-containing protein" evidence="8">
    <location>
        <begin position="21"/>
        <end position="402"/>
    </location>
</feature>
<dbReference type="InterPro" id="IPR033468">
    <property type="entry name" value="Metaxin_GST"/>
</dbReference>